<dbReference type="PROSITE" id="PS50075">
    <property type="entry name" value="CARRIER"/>
    <property type="match status" value="1"/>
</dbReference>
<dbReference type="InterPro" id="IPR049492">
    <property type="entry name" value="BD-FAE-like_dom"/>
</dbReference>
<dbReference type="OrthoDB" id="429813at2759"/>
<dbReference type="InterPro" id="IPR016036">
    <property type="entry name" value="Malonyl_transacylase_ACP-bd"/>
</dbReference>
<evidence type="ECO:0000256" key="1">
    <source>
        <dbReference type="ARBA" id="ARBA00004721"/>
    </source>
</evidence>
<feature type="domain" description="Carrier" evidence="9">
    <location>
        <begin position="1652"/>
        <end position="1726"/>
    </location>
</feature>
<keyword evidence="4" id="KW-0489">Methyltransferase</keyword>
<dbReference type="EMBL" id="JAPWDS010000006">
    <property type="protein sequence ID" value="KAJ5493649.1"/>
    <property type="molecule type" value="Genomic_DNA"/>
</dbReference>
<dbReference type="InterPro" id="IPR049551">
    <property type="entry name" value="PKS_DH_C"/>
</dbReference>
<dbReference type="Pfam" id="PF02801">
    <property type="entry name" value="Ketoacyl-synt_C"/>
    <property type="match status" value="1"/>
</dbReference>
<dbReference type="InterPro" id="IPR016035">
    <property type="entry name" value="Acyl_Trfase/lysoPLipase"/>
</dbReference>
<dbReference type="SMART" id="SM00827">
    <property type="entry name" value="PKS_AT"/>
    <property type="match status" value="1"/>
</dbReference>
<dbReference type="InterPro" id="IPR014031">
    <property type="entry name" value="Ketoacyl_synth_C"/>
</dbReference>
<organism evidence="12 13">
    <name type="scientific">Penicillium fimorum</name>
    <dbReference type="NCBI Taxonomy" id="1882269"/>
    <lineage>
        <taxon>Eukaryota</taxon>
        <taxon>Fungi</taxon>
        <taxon>Dikarya</taxon>
        <taxon>Ascomycota</taxon>
        <taxon>Pezizomycotina</taxon>
        <taxon>Eurotiomycetes</taxon>
        <taxon>Eurotiomycetidae</taxon>
        <taxon>Eurotiales</taxon>
        <taxon>Aspergillaceae</taxon>
        <taxon>Penicillium</taxon>
    </lineage>
</organism>
<dbReference type="GO" id="GO:0004315">
    <property type="term" value="F:3-oxoacyl-[acyl-carrier-protein] synthase activity"/>
    <property type="evidence" value="ECO:0007669"/>
    <property type="project" value="InterPro"/>
</dbReference>
<dbReference type="Gene3D" id="1.10.1200.10">
    <property type="entry name" value="ACP-like"/>
    <property type="match status" value="1"/>
</dbReference>
<dbReference type="SMART" id="SM00823">
    <property type="entry name" value="PKS_PP"/>
    <property type="match status" value="1"/>
</dbReference>
<dbReference type="SUPFAM" id="SSF53901">
    <property type="entry name" value="Thiolase-like"/>
    <property type="match status" value="1"/>
</dbReference>
<evidence type="ECO:0000256" key="8">
    <source>
        <dbReference type="SAM" id="MobiDB-lite"/>
    </source>
</evidence>
<dbReference type="InterPro" id="IPR029063">
    <property type="entry name" value="SAM-dependent_MTases_sf"/>
</dbReference>
<dbReference type="InterPro" id="IPR036736">
    <property type="entry name" value="ACP-like_sf"/>
</dbReference>
<feature type="domain" description="Ketosynthase family 3 (KS3)" evidence="10">
    <location>
        <begin position="393"/>
        <end position="820"/>
    </location>
</feature>
<evidence type="ECO:0000256" key="2">
    <source>
        <dbReference type="ARBA" id="ARBA00022450"/>
    </source>
</evidence>
<dbReference type="InterPro" id="IPR050091">
    <property type="entry name" value="PKS_NRPS_Biosynth_Enz"/>
</dbReference>
<proteinExistence type="predicted"/>
<dbReference type="PROSITE" id="PS00606">
    <property type="entry name" value="KS3_1"/>
    <property type="match status" value="1"/>
</dbReference>
<dbReference type="SUPFAM" id="SSF47336">
    <property type="entry name" value="ACP-like"/>
    <property type="match status" value="1"/>
</dbReference>
<feature type="region of interest" description="Disordered" evidence="8">
    <location>
        <begin position="1733"/>
        <end position="1753"/>
    </location>
</feature>
<dbReference type="PROSITE" id="PS52019">
    <property type="entry name" value="PKS_MFAS_DH"/>
    <property type="match status" value="1"/>
</dbReference>
<dbReference type="GO" id="GO:0006633">
    <property type="term" value="P:fatty acid biosynthetic process"/>
    <property type="evidence" value="ECO:0007669"/>
    <property type="project" value="InterPro"/>
</dbReference>
<dbReference type="GO" id="GO:0031177">
    <property type="term" value="F:phosphopantetheine binding"/>
    <property type="evidence" value="ECO:0007669"/>
    <property type="project" value="InterPro"/>
</dbReference>
<dbReference type="PANTHER" id="PTHR43775">
    <property type="entry name" value="FATTY ACID SYNTHASE"/>
    <property type="match status" value="1"/>
</dbReference>
<dbReference type="Pfam" id="PF18558">
    <property type="entry name" value="HTH_51"/>
    <property type="match status" value="1"/>
</dbReference>
<dbReference type="Pfam" id="PF20434">
    <property type="entry name" value="BD-FAE"/>
    <property type="match status" value="1"/>
</dbReference>
<dbReference type="InterPro" id="IPR014030">
    <property type="entry name" value="Ketoacyl_synth_N"/>
</dbReference>
<dbReference type="InterPro" id="IPR016039">
    <property type="entry name" value="Thiolase-like"/>
</dbReference>
<evidence type="ECO:0000259" key="9">
    <source>
        <dbReference type="PROSITE" id="PS50075"/>
    </source>
</evidence>
<dbReference type="PROSITE" id="PS52004">
    <property type="entry name" value="KS3_2"/>
    <property type="match status" value="1"/>
</dbReference>
<dbReference type="Gene3D" id="3.40.50.150">
    <property type="entry name" value="Vaccinia Virus protein VP39"/>
    <property type="match status" value="1"/>
</dbReference>
<dbReference type="Gene3D" id="3.40.50.1820">
    <property type="entry name" value="alpha/beta hydrolase"/>
    <property type="match status" value="1"/>
</dbReference>
<feature type="domain" description="PKS/mFAS DH" evidence="11">
    <location>
        <begin position="1300"/>
        <end position="1606"/>
    </location>
</feature>
<dbReference type="Pfam" id="PF00109">
    <property type="entry name" value="ketoacyl-synt"/>
    <property type="match status" value="1"/>
</dbReference>
<dbReference type="Pfam" id="PF00550">
    <property type="entry name" value="PP-binding"/>
    <property type="match status" value="1"/>
</dbReference>
<evidence type="ECO:0000313" key="12">
    <source>
        <dbReference type="EMBL" id="KAJ5493649.1"/>
    </source>
</evidence>
<dbReference type="InterPro" id="IPR042104">
    <property type="entry name" value="PKS_dehydratase_sf"/>
</dbReference>
<keyword evidence="12" id="KW-0378">Hydrolase</keyword>
<dbReference type="Pfam" id="PF16073">
    <property type="entry name" value="SAT"/>
    <property type="match status" value="1"/>
</dbReference>
<evidence type="ECO:0000256" key="5">
    <source>
        <dbReference type="ARBA" id="ARBA00022679"/>
    </source>
</evidence>
<sequence>MIGSSISARPVCVLFGPQTSALEESLSIIRNSLQTNPSLFPLRSVLEELPSLWSAITNACPTLVSVPGDTQLATLAQAARGDPVEIPGNPLSVLLTPVTVLRQIVEFFAFQKSHDEFQIVDAQGFCVGFLAAVAVSCSQGTEDLLKIASVMVRWAVCIGAAVDLDADTHGLASSIAVRWKSSAENKKLNQVLFASKTGYISCFTDINSVTVTVADSEIKKLMTELATNGLSAKQIHLRGRFHSATYAEFVTTVSKLCQDDKRFRLPHTNFSTHSPCVLPLRSNADGDLIGKGSNIQHIALSSILSKPALWSRTVSGAFDGARQQLADDLGFVVIGTEQFVPRQARSRVVQLSNLPGNPSNNHDTTRNGVNHASVTTESESSNSQPTTQIPPTALPIAITGMGCRYAHADSPQLLWELLRQGQCAVSPLPNERFKMDELLRQPKGPFFGNYLENPDVFDHRFFNISAREAESMDPQQRLLLQVAYESMESAGYCGINKCNLPKDIGCYVGVGSDDYTDNVGSANSNAFSATGTLQAFNSGRVSHFFGWSGPSVVIDTACSSAAVAIHMACKALESNDCSIAVAGGVNVMTSPKVTQNLAAASFLSPTGASKAFDQNADGYCRGEGAGLVVLRPLTDALRNGDPILGIIGGSAVNQGSNCSPITVPNSESQKSLYCKAMTVAGVLPDQVTYVEAHGTGITNQIDKGTQVGDPIEFDSLQKTFNTKSRTETLYVGSVKDNIGHVETASGVAGLLKVILMMQKSQIVKQANFTRLNPNIPSLENELIDIPTQLTEWKSATNSKAIAMVTNYGAAGSNAAIIVRQHERSSETPPGSPNLPTEIPFIITASSEESFRSYCKALVSDIRNGHVKRSVDLSYNLAIKQNRDLDYVQAFSVPSKDPTALLSTLESLVQRASISKKKIRSPLPIIMCFGGQNGNTAHISIDLFTRNKLLQYHLMKCEQAFQAIGVPSLFPEIFDASPIDDIVSLHCTLFAIQYSSAKAWLDSGLKVDRIIGHSFGQLTGLCVSGGIKLSDAIYLISERARLIRNDWGPERGVMLAVESSAAEVQRLLSKYADIFLDIACVNGERNTIVAGNKLSVQAFEAIAAEPPFCMRTKRLLNTHAFHSQLVDSIVPAFTKVAGEIQYLLPSIPIEACSDRDWSSVTPDDIVEHSRHRVDFQKAVERAALKAQGPAVWLEAGSASPVIPMVRRVIEATASSSNSHVYQAIDMEGPLAEKKLSQAISNLWNNGVSVQFWPFCGSETNSYDWINLPPYQFAQNRHWIHYDPFAFAPPQSAPASPSGSLPPFIHPVGKSPMECLCVINTDDPLYQMCTSGHAVVDQNLCPASLYIEMVVLAAAFVRPDSSSSPVIPLVQNLEISAPLVLNLRGELLLKLSRTRLDQTLWSFCLYTRDARQSSITHATGSITLYPLDCPVPIFSRLKSMGRLIDPSRFQAIQSSPASSGLKGIAVYQAFRRVVNYAEYYRGVDCVYATEHESAGTVTLPSSPTHDSACDPVLMDNFIQVAGIHVNCLSEIRSQEVYVCTQIGEFLIGEPFVDRRSNCSETWDIYSNLDRAEKGVIVCDIFVTNRATGKLAVAILAVTFKSILINSLTRALKALDSQGEESKVVDDTIYRDIENKRVDDHIPQSHPHRQIALGRDHFTEVQAMFCDVLGVPVDELQPSSNLEDIGVDSLMRTEVLAEIKQRFSVSIAASALNESLSIQALVDMIFPEISPAGLTKGTHSTLQPETPCSSSGSDDSLATPYTPIEPTHGLIEIAPAFFNEIQTSTAHAKATKWEGFYSSVYPMQMELVTAYVVEAFRALGAALEDLQPEESVPQVSVLPQHNQVMNQFYAILQTSNLIKSASAGFVRTHTLVSKACSSELHEDIIRLFPQHTSEHKLLKTTGSRLADCLTGAADPLALLFQDAEARELMGDVYTNAPMFNAATRHLSEYLKGILSQVDSSREIRILEIGAGTGGTTDDLLKNLTTVPNLRFKYTFTDLSSGLLAMARKKFKQYNFMEYQVLDIEQDPKSGMLGRYDIILSSNCIHATRNLVRSSTNIRKLLRPDGILCLIELTQNLFWFDLVFGLLEGWWLFDDGRKHALANENIWKDSLSQSGFEWVKWSSNDSEESNTLRLITASPTSAFSLDNGVNVKASLSKQETVVYGEEDGVKLCADIFYPESAQPVGKRLPIALMIHGGGHIMLSRRDIRPKQTKMLLDAGFLPVSIDYRLCPEVSLLEGPMLDSLGALRWARHTLPKLNISRPDIQPDGNKVVAVGWSTGGHLAMTLAWTAPQVGIAPPDAVLAFYCPLDYEDPFWSKPNFPYGQDSSSVSTACVLLEGMHTTPITAYNPPANEKVLGGWMSPTDARSRIALHMNWAGKTLPVLLGGGRYFKSIGAGIGEGEIPETMAEEVQAISPLAQIRRGAYRSPTFIIHAALDDLIPVAQAKRTYDELVVQGVVAELHVVENGLHLFDIYSRYEENRDARQAVLKGYDFLRRQVEI</sequence>
<dbReference type="GO" id="GO:0017000">
    <property type="term" value="P:antibiotic biosynthetic process"/>
    <property type="evidence" value="ECO:0007669"/>
    <property type="project" value="UniProtKB-ARBA"/>
</dbReference>
<dbReference type="GO" id="GO:0030639">
    <property type="term" value="P:polyketide biosynthetic process"/>
    <property type="evidence" value="ECO:0007669"/>
    <property type="project" value="UniProtKB-ARBA"/>
</dbReference>
<dbReference type="InterPro" id="IPR032088">
    <property type="entry name" value="SAT"/>
</dbReference>
<dbReference type="Pfam" id="PF14765">
    <property type="entry name" value="PS-DH"/>
    <property type="match status" value="1"/>
</dbReference>
<feature type="compositionally biased region" description="Polar residues" evidence="8">
    <location>
        <begin position="352"/>
        <end position="390"/>
    </location>
</feature>
<evidence type="ECO:0000256" key="4">
    <source>
        <dbReference type="ARBA" id="ARBA00022603"/>
    </source>
</evidence>
<dbReference type="PANTHER" id="PTHR43775:SF21">
    <property type="entry name" value="NON-REDUCING POLYKETIDE SYNTHASE AUSA-RELATED"/>
    <property type="match status" value="1"/>
</dbReference>
<feature type="active site" description="Proton donor; for dehydratase activity" evidence="7">
    <location>
        <position position="1513"/>
    </location>
</feature>
<dbReference type="SUPFAM" id="SSF52151">
    <property type="entry name" value="FabD/lysophospholipase-like"/>
    <property type="match status" value="1"/>
</dbReference>
<dbReference type="InterPro" id="IPR013217">
    <property type="entry name" value="Methyltransf_12"/>
</dbReference>
<evidence type="ECO:0000256" key="6">
    <source>
        <dbReference type="ARBA" id="ARBA00023268"/>
    </source>
</evidence>
<keyword evidence="13" id="KW-1185">Reference proteome</keyword>
<gene>
    <name evidence="12" type="ORF">N7463_009736</name>
</gene>
<dbReference type="GO" id="GO:0004312">
    <property type="term" value="F:fatty acid synthase activity"/>
    <property type="evidence" value="ECO:0007669"/>
    <property type="project" value="TreeGrafter"/>
</dbReference>
<evidence type="ECO:0000256" key="3">
    <source>
        <dbReference type="ARBA" id="ARBA00022553"/>
    </source>
</evidence>
<comment type="caution">
    <text evidence="12">The sequence shown here is derived from an EMBL/GenBank/DDBJ whole genome shotgun (WGS) entry which is preliminary data.</text>
</comment>
<dbReference type="SUPFAM" id="SSF53335">
    <property type="entry name" value="S-adenosyl-L-methionine-dependent methyltransferases"/>
    <property type="match status" value="1"/>
</dbReference>
<dbReference type="InterPro" id="IPR020806">
    <property type="entry name" value="PKS_PP-bd"/>
</dbReference>
<dbReference type="InterPro" id="IPR049900">
    <property type="entry name" value="PKS_mFAS_DH"/>
</dbReference>
<dbReference type="InterPro" id="IPR018201">
    <property type="entry name" value="Ketoacyl_synth_AS"/>
</dbReference>
<keyword evidence="5 12" id="KW-0808">Transferase</keyword>
<accession>A0A9W9XIQ7</accession>
<keyword evidence="2" id="KW-0596">Phosphopantetheine</keyword>
<dbReference type="CDD" id="cd02440">
    <property type="entry name" value="AdoMet_MTases"/>
    <property type="match status" value="1"/>
</dbReference>
<evidence type="ECO:0000313" key="13">
    <source>
        <dbReference type="Proteomes" id="UP001149954"/>
    </source>
</evidence>
<dbReference type="Gene3D" id="3.10.129.110">
    <property type="entry name" value="Polyketide synthase dehydratase"/>
    <property type="match status" value="1"/>
</dbReference>
<protein>
    <submittedName>
        <fullName evidence="12">Acyl transferase/acyl hydrolase/lysophospholipase</fullName>
    </submittedName>
</protein>
<feature type="active site" description="Proton acceptor; for dehydratase activity" evidence="7">
    <location>
        <position position="1331"/>
    </location>
</feature>
<dbReference type="InterPro" id="IPR009081">
    <property type="entry name" value="PP-bd_ACP"/>
</dbReference>
<evidence type="ECO:0000256" key="7">
    <source>
        <dbReference type="PROSITE-ProRule" id="PRU01363"/>
    </source>
</evidence>
<dbReference type="SUPFAM" id="SSF55048">
    <property type="entry name" value="Probable ACP-binding domain of malonyl-CoA ACP transacylase"/>
    <property type="match status" value="1"/>
</dbReference>
<feature type="region of interest" description="N-terminal hotdog fold" evidence="7">
    <location>
        <begin position="1300"/>
        <end position="1427"/>
    </location>
</feature>
<dbReference type="InterPro" id="IPR020841">
    <property type="entry name" value="PKS_Beta-ketoAc_synthase_dom"/>
</dbReference>
<dbReference type="Proteomes" id="UP001149954">
    <property type="component" value="Unassembled WGS sequence"/>
</dbReference>
<dbReference type="InterPro" id="IPR041068">
    <property type="entry name" value="HTH_51"/>
</dbReference>
<dbReference type="Pfam" id="PF08242">
    <property type="entry name" value="Methyltransf_12"/>
    <property type="match status" value="1"/>
</dbReference>
<dbReference type="SMART" id="SM00825">
    <property type="entry name" value="PKS_KS"/>
    <property type="match status" value="1"/>
</dbReference>
<feature type="region of interest" description="C-terminal hotdog fold" evidence="7">
    <location>
        <begin position="1455"/>
        <end position="1606"/>
    </location>
</feature>
<dbReference type="Gene3D" id="3.40.47.10">
    <property type="match status" value="1"/>
</dbReference>
<evidence type="ECO:0000259" key="11">
    <source>
        <dbReference type="PROSITE" id="PS52019"/>
    </source>
</evidence>
<keyword evidence="3" id="KW-0597">Phosphoprotein</keyword>
<comment type="pathway">
    <text evidence="1">Secondary metabolite biosynthesis; terpenoid biosynthesis.</text>
</comment>
<name>A0A9W9XIQ7_9EURO</name>
<dbReference type="CDD" id="cd00833">
    <property type="entry name" value="PKS"/>
    <property type="match status" value="1"/>
</dbReference>
<dbReference type="Pfam" id="PF00698">
    <property type="entry name" value="Acyl_transf_1"/>
    <property type="match status" value="1"/>
</dbReference>
<reference evidence="12" key="1">
    <citation type="submission" date="2022-12" db="EMBL/GenBank/DDBJ databases">
        <authorList>
            <person name="Petersen C."/>
        </authorList>
    </citation>
    <scope>NUCLEOTIDE SEQUENCE</scope>
    <source>
        <strain evidence="12">IBT 29495</strain>
    </source>
</reference>
<keyword evidence="6" id="KW-0511">Multifunctional enzyme</keyword>
<evidence type="ECO:0000259" key="10">
    <source>
        <dbReference type="PROSITE" id="PS52004"/>
    </source>
</evidence>
<dbReference type="Gene3D" id="3.40.366.10">
    <property type="entry name" value="Malonyl-Coenzyme A Acyl Carrier Protein, domain 2"/>
    <property type="match status" value="2"/>
</dbReference>
<feature type="region of interest" description="Disordered" evidence="8">
    <location>
        <begin position="352"/>
        <end position="392"/>
    </location>
</feature>
<dbReference type="GO" id="GO:0016787">
    <property type="term" value="F:hydrolase activity"/>
    <property type="evidence" value="ECO:0007669"/>
    <property type="project" value="UniProtKB-KW"/>
</dbReference>
<reference evidence="12" key="2">
    <citation type="journal article" date="2023" name="IMA Fungus">
        <title>Comparative genomic study of the Penicillium genus elucidates a diverse pangenome and 15 lateral gene transfer events.</title>
        <authorList>
            <person name="Petersen C."/>
            <person name="Sorensen T."/>
            <person name="Nielsen M.R."/>
            <person name="Sondergaard T.E."/>
            <person name="Sorensen J.L."/>
            <person name="Fitzpatrick D.A."/>
            <person name="Frisvad J.C."/>
            <person name="Nielsen K.L."/>
        </authorList>
    </citation>
    <scope>NUCLEOTIDE SEQUENCE</scope>
    <source>
        <strain evidence="12">IBT 29495</strain>
    </source>
</reference>
<dbReference type="GO" id="GO:0008168">
    <property type="term" value="F:methyltransferase activity"/>
    <property type="evidence" value="ECO:0007669"/>
    <property type="project" value="UniProtKB-KW"/>
</dbReference>
<feature type="compositionally biased region" description="Polar residues" evidence="8">
    <location>
        <begin position="1734"/>
        <end position="1753"/>
    </location>
</feature>
<dbReference type="InterPro" id="IPR029058">
    <property type="entry name" value="AB_hydrolase_fold"/>
</dbReference>
<dbReference type="InterPro" id="IPR001227">
    <property type="entry name" value="Ac_transferase_dom_sf"/>
</dbReference>
<dbReference type="Gene3D" id="3.30.70.3290">
    <property type="match status" value="1"/>
</dbReference>
<dbReference type="InterPro" id="IPR014043">
    <property type="entry name" value="Acyl_transferase_dom"/>
</dbReference>
<dbReference type="GO" id="GO:0032259">
    <property type="term" value="P:methylation"/>
    <property type="evidence" value="ECO:0007669"/>
    <property type="project" value="UniProtKB-KW"/>
</dbReference>
<dbReference type="SUPFAM" id="SSF53474">
    <property type="entry name" value="alpha/beta-Hydrolases"/>
    <property type="match status" value="1"/>
</dbReference>